<name>A0A2N1MNC5_9GLOM</name>
<dbReference type="EMBL" id="LLXL01001729">
    <property type="protein sequence ID" value="PKK63108.1"/>
    <property type="molecule type" value="Genomic_DNA"/>
</dbReference>
<comment type="caution">
    <text evidence="1">The sequence shown here is derived from an EMBL/GenBank/DDBJ whole genome shotgun (WGS) entry which is preliminary data.</text>
</comment>
<protein>
    <submittedName>
        <fullName evidence="1">Uncharacterized protein</fullName>
    </submittedName>
</protein>
<gene>
    <name evidence="1" type="ORF">RhiirC2_855242</name>
</gene>
<proteinExistence type="predicted"/>
<reference evidence="1 2" key="2">
    <citation type="submission" date="2017-10" db="EMBL/GenBank/DDBJ databases">
        <title>Extensive intraspecific genome diversity in a model arbuscular mycorrhizal fungus.</title>
        <authorList>
            <person name="Chen E.C.H."/>
            <person name="Morin E."/>
            <person name="Baudet D."/>
            <person name="Noel J."/>
            <person name="Ndikumana S."/>
            <person name="Charron P."/>
            <person name="St-Onge C."/>
            <person name="Giorgi J."/>
            <person name="Grigoriev I.V."/>
            <person name="Roux C."/>
            <person name="Martin F.M."/>
            <person name="Corradi N."/>
        </authorList>
    </citation>
    <scope>NUCLEOTIDE SEQUENCE [LARGE SCALE GENOMIC DNA]</scope>
    <source>
        <strain evidence="1 2">C2</strain>
    </source>
</reference>
<reference evidence="1 2" key="1">
    <citation type="submission" date="2016-04" db="EMBL/GenBank/DDBJ databases">
        <title>Genome analyses suggest a sexual origin of heterokaryosis in a supposedly ancient asexual fungus.</title>
        <authorList>
            <person name="Ropars J."/>
            <person name="Sedzielewska K."/>
            <person name="Noel J."/>
            <person name="Charron P."/>
            <person name="Farinelli L."/>
            <person name="Marton T."/>
            <person name="Kruger M."/>
            <person name="Pelin A."/>
            <person name="Brachmann A."/>
            <person name="Corradi N."/>
        </authorList>
    </citation>
    <scope>NUCLEOTIDE SEQUENCE [LARGE SCALE GENOMIC DNA]</scope>
    <source>
        <strain evidence="1 2">C2</strain>
    </source>
</reference>
<organism evidence="1 2">
    <name type="scientific">Rhizophagus irregularis</name>
    <dbReference type="NCBI Taxonomy" id="588596"/>
    <lineage>
        <taxon>Eukaryota</taxon>
        <taxon>Fungi</taxon>
        <taxon>Fungi incertae sedis</taxon>
        <taxon>Mucoromycota</taxon>
        <taxon>Glomeromycotina</taxon>
        <taxon>Glomeromycetes</taxon>
        <taxon>Glomerales</taxon>
        <taxon>Glomeraceae</taxon>
        <taxon>Rhizophagus</taxon>
    </lineage>
</organism>
<dbReference type="AlphaFoldDB" id="A0A2N1MNC5"/>
<evidence type="ECO:0000313" key="1">
    <source>
        <dbReference type="EMBL" id="PKK63108.1"/>
    </source>
</evidence>
<dbReference type="Proteomes" id="UP000233469">
    <property type="component" value="Unassembled WGS sequence"/>
</dbReference>
<accession>A0A2N1MNC5</accession>
<sequence>MAECYKCEGFREIDCRTCGGDGYVSQTAMGWSDLWKKKVPSEFRVRCNGACKGRGTVTCTRCRGTGRINKD</sequence>
<dbReference type="VEuPathDB" id="FungiDB:FUN_021769"/>
<evidence type="ECO:0000313" key="2">
    <source>
        <dbReference type="Proteomes" id="UP000233469"/>
    </source>
</evidence>